<organism evidence="3 4">
    <name type="scientific">Tistrella mobilis</name>
    <dbReference type="NCBI Taxonomy" id="171437"/>
    <lineage>
        <taxon>Bacteria</taxon>
        <taxon>Pseudomonadati</taxon>
        <taxon>Pseudomonadota</taxon>
        <taxon>Alphaproteobacteria</taxon>
        <taxon>Geminicoccales</taxon>
        <taxon>Geminicoccaceae</taxon>
        <taxon>Tistrella</taxon>
    </lineage>
</organism>
<dbReference type="EMBL" id="LPZR01000171">
    <property type="protein sequence ID" value="KYO51539.1"/>
    <property type="molecule type" value="Genomic_DNA"/>
</dbReference>
<accession>A0A161R1Y9</accession>
<name>A0A161R1Y9_9PROT</name>
<dbReference type="GeneID" id="97239830"/>
<comment type="caution">
    <text evidence="3">The sequence shown here is derived from an EMBL/GenBank/DDBJ whole genome shotgun (WGS) entry which is preliminary data.</text>
</comment>
<evidence type="ECO:0000256" key="1">
    <source>
        <dbReference type="SAM" id="Coils"/>
    </source>
</evidence>
<feature type="coiled-coil region" evidence="1">
    <location>
        <begin position="36"/>
        <end position="63"/>
    </location>
</feature>
<feature type="signal peptide" evidence="2">
    <location>
        <begin position="1"/>
        <end position="21"/>
    </location>
</feature>
<feature type="coiled-coil region" evidence="1">
    <location>
        <begin position="205"/>
        <end position="258"/>
    </location>
</feature>
<evidence type="ECO:0000313" key="3">
    <source>
        <dbReference type="EMBL" id="KYO51539.1"/>
    </source>
</evidence>
<protein>
    <submittedName>
        <fullName evidence="3">Uncharacterized protein</fullName>
    </submittedName>
</protein>
<gene>
    <name evidence="3" type="ORF">AUP44_08450</name>
</gene>
<feature type="chain" id="PRO_5007825452" evidence="2">
    <location>
        <begin position="22"/>
        <end position="274"/>
    </location>
</feature>
<sequence>MRYKILILAAGLAITPVAVQAGGVPTFDGAALSQDARAYAEELAELQRLYNQLAEQSAQAIRNARRLGDLGGLADALAEYAGLVDDEAARTILQEIYGLDPDRTDFRREMFRILGQEYDLPEDEDDIRQAFREAGASEAVIDALIRSSSYLQIYKDRIAATSQSLADSNKLSEENRNFLNDVIDDYENLGDDSVASTLQLSAGIAISQSNQLEQLIDEIRALREQKVEEKIEKMEKEKLALERELRRQEEVRRRTEATHTPVRIMDWARGETGQ</sequence>
<dbReference type="AlphaFoldDB" id="A0A161R1Y9"/>
<keyword evidence="2" id="KW-0732">Signal</keyword>
<evidence type="ECO:0000313" key="4">
    <source>
        <dbReference type="Proteomes" id="UP000075787"/>
    </source>
</evidence>
<reference evidence="3 4" key="1">
    <citation type="submission" date="2015-12" db="EMBL/GenBank/DDBJ databases">
        <title>Genome sequence of Tistrella mobilis MCCC 1A02139.</title>
        <authorList>
            <person name="Lu L."/>
            <person name="Lai Q."/>
            <person name="Shao Z."/>
            <person name="Qian P."/>
        </authorList>
    </citation>
    <scope>NUCLEOTIDE SEQUENCE [LARGE SCALE GENOMIC DNA]</scope>
    <source>
        <strain evidence="3 4">MCCC 1A02139</strain>
    </source>
</reference>
<proteinExistence type="predicted"/>
<keyword evidence="1" id="KW-0175">Coiled coil</keyword>
<evidence type="ECO:0000256" key="2">
    <source>
        <dbReference type="SAM" id="SignalP"/>
    </source>
</evidence>
<dbReference type="Proteomes" id="UP000075787">
    <property type="component" value="Unassembled WGS sequence"/>
</dbReference>
<dbReference type="RefSeq" id="WP_062765975.1">
    <property type="nucleotide sequence ID" value="NZ_CP121044.1"/>
</dbReference>